<dbReference type="Pfam" id="PF06179">
    <property type="entry name" value="Med22"/>
    <property type="match status" value="1"/>
</dbReference>
<reference evidence="7" key="1">
    <citation type="submission" date="2022-07" db="EMBL/GenBank/DDBJ databases">
        <title>Phylogenomic reconstructions and comparative analyses of Kickxellomycotina fungi.</title>
        <authorList>
            <person name="Reynolds N.K."/>
            <person name="Stajich J.E."/>
            <person name="Barry K."/>
            <person name="Grigoriev I.V."/>
            <person name="Crous P."/>
            <person name="Smith M.E."/>
        </authorList>
    </citation>
    <scope>NUCLEOTIDE SEQUENCE</scope>
    <source>
        <strain evidence="7">NRRL 3115</strain>
    </source>
</reference>
<accession>A0A9W8G8T0</accession>
<feature type="compositionally biased region" description="Low complexity" evidence="6">
    <location>
        <begin position="105"/>
        <end position="120"/>
    </location>
</feature>
<evidence type="ECO:0000313" key="8">
    <source>
        <dbReference type="Proteomes" id="UP001151518"/>
    </source>
</evidence>
<evidence type="ECO:0000256" key="6">
    <source>
        <dbReference type="SAM" id="MobiDB-lite"/>
    </source>
</evidence>
<proteinExistence type="inferred from homology"/>
<dbReference type="GO" id="GO:0006357">
    <property type="term" value="P:regulation of transcription by RNA polymerase II"/>
    <property type="evidence" value="ECO:0007669"/>
    <property type="project" value="InterPro"/>
</dbReference>
<feature type="region of interest" description="Disordered" evidence="6">
    <location>
        <begin position="65"/>
        <end position="126"/>
    </location>
</feature>
<evidence type="ECO:0000256" key="2">
    <source>
        <dbReference type="ARBA" id="ARBA00005942"/>
    </source>
</evidence>
<dbReference type="EMBL" id="JANBTW010000022">
    <property type="protein sequence ID" value="KAJ2678289.1"/>
    <property type="molecule type" value="Genomic_DNA"/>
</dbReference>
<feature type="compositionally biased region" description="Acidic residues" evidence="6">
    <location>
        <begin position="89"/>
        <end position="104"/>
    </location>
</feature>
<evidence type="ECO:0000256" key="1">
    <source>
        <dbReference type="ARBA" id="ARBA00004123"/>
    </source>
</evidence>
<dbReference type="GO" id="GO:0016592">
    <property type="term" value="C:mediator complex"/>
    <property type="evidence" value="ECO:0007669"/>
    <property type="project" value="InterPro"/>
</dbReference>
<keyword evidence="5" id="KW-0539">Nucleus</keyword>
<dbReference type="Proteomes" id="UP001151518">
    <property type="component" value="Unassembled WGS sequence"/>
</dbReference>
<organism evidence="7 8">
    <name type="scientific">Coemansia spiralis</name>
    <dbReference type="NCBI Taxonomy" id="417178"/>
    <lineage>
        <taxon>Eukaryota</taxon>
        <taxon>Fungi</taxon>
        <taxon>Fungi incertae sedis</taxon>
        <taxon>Zoopagomycota</taxon>
        <taxon>Kickxellomycotina</taxon>
        <taxon>Kickxellomycetes</taxon>
        <taxon>Kickxellales</taxon>
        <taxon>Kickxellaceae</taxon>
        <taxon>Coemansia</taxon>
    </lineage>
</organism>
<feature type="region of interest" description="Disordered" evidence="6">
    <location>
        <begin position="1"/>
        <end position="29"/>
    </location>
</feature>
<comment type="caution">
    <text evidence="7">The sequence shown here is derived from an EMBL/GenBank/DDBJ whole genome shotgun (WGS) entry which is preliminary data.</text>
</comment>
<dbReference type="GO" id="GO:0003712">
    <property type="term" value="F:transcription coregulator activity"/>
    <property type="evidence" value="ECO:0007669"/>
    <property type="project" value="InterPro"/>
</dbReference>
<evidence type="ECO:0000313" key="7">
    <source>
        <dbReference type="EMBL" id="KAJ2678289.1"/>
    </source>
</evidence>
<dbReference type="PANTHER" id="PTHR12434:SF6">
    <property type="entry name" value="MEDIATOR OF RNA POLYMERASE II TRANSCRIPTION SUBUNIT 22"/>
    <property type="match status" value="1"/>
</dbReference>
<dbReference type="InterPro" id="IPR009332">
    <property type="entry name" value="Med22"/>
</dbReference>
<comment type="subcellular location">
    <subcellularLocation>
        <location evidence="1">Nucleus</location>
    </subcellularLocation>
</comment>
<protein>
    <submittedName>
        <fullName evidence="7">Uncharacterized protein</fullName>
    </submittedName>
</protein>
<dbReference type="AlphaFoldDB" id="A0A9W8G8T0"/>
<dbReference type="PANTHER" id="PTHR12434">
    <property type="entry name" value="MEDIATOR OF RNA POLYMERASE II TRANSCRIPTION SUBUNIT 22"/>
    <property type="match status" value="1"/>
</dbReference>
<keyword evidence="4" id="KW-0804">Transcription</keyword>
<dbReference type="OrthoDB" id="203279at2759"/>
<evidence type="ECO:0000256" key="5">
    <source>
        <dbReference type="ARBA" id="ARBA00023242"/>
    </source>
</evidence>
<evidence type="ECO:0000256" key="3">
    <source>
        <dbReference type="ARBA" id="ARBA00023015"/>
    </source>
</evidence>
<name>A0A9W8G8T0_9FUNG</name>
<evidence type="ECO:0000256" key="4">
    <source>
        <dbReference type="ARBA" id="ARBA00023163"/>
    </source>
</evidence>
<gene>
    <name evidence="7" type="ORF">GGI25_002461</name>
</gene>
<sequence length="218" mass="23962">MFRRARGDGAAALTTKKHLAKSDNASAEEQLNKRLESEIEQLLNSFGEIIQSSRVHNRDIGDILAGMRPSRRRPKEQVIRNTGDAAGSQEDEGDAYDSQGDESANEAANDAAAAAVSSGARSEPTKDKYVVAQEAYSAQTRAATMVRSVENLLAMVSDIKRAYLVNDTITMTAMADKRRKLLESRTQITRSEIEELGAALDTAVRELETVYYNSKYVK</sequence>
<keyword evidence="3" id="KW-0805">Transcription regulation</keyword>
<comment type="similarity">
    <text evidence="2">Belongs to the Mediator complex subunit 22 family.</text>
</comment>